<sequence>MKSKNEKAYDAIPKSAMVKAYQYGKTVEITDAPVTRQVIQVMSGHRYKDLRSGVVKDMHRHSQTRSDNIKSIKATMAKLRRMIGANFHGGLNELWVTLTYGTLMRDTSIVYRDFKIFMQRVRRQAWGTSIEYLAVIEPQASGSWHLHVLFKRTDKSRLYVPNSMMEQLWPHGFTSTKRLKQTDNVAAYLMAYLTDLVIDEQYIKGKKTKQIAKGARLYLYPTHTRLYRCSRGIKQPIVEHDYKSKVLARNKIHHDADRRYKRSYQHDDRKITITTEFYSLRKGEEGNEKND</sequence>
<dbReference type="EMBL" id="JACIUY010000048">
    <property type="protein sequence ID" value="MBB1085890.1"/>
    <property type="molecule type" value="Genomic_DNA"/>
</dbReference>
<reference evidence="2 3" key="1">
    <citation type="submission" date="2020-07" db="EMBL/GenBank/DDBJ databases">
        <title>Description of Limosilactobacillus balticus sp. nov., Limosilactobacillus agrestis sp. nov., Limosilactobacillus albertensis sp. nov., Limosilactobacillus rudii sp. nov., Limosilactobacillus fastidiosus sp. nov., five novel Limosilactobacillus species isolated from the vertebrate gastrointestinal tract, and proposal of 6 subspecies of Limosilactobacillus reuteri adapted to the gastrointestinal tract of specific vertebrate hosts.</title>
        <authorList>
            <person name="Li F."/>
            <person name="Cheng C."/>
            <person name="Zheng J."/>
            <person name="Quevedo R.M."/>
            <person name="Li J."/>
            <person name="Roos S."/>
            <person name="Gaenzle M.G."/>
            <person name="Walter J."/>
        </authorList>
    </citation>
    <scope>NUCLEOTIDE SEQUENCE [LARGE SCALE GENOMIC DNA]</scope>
    <source>
        <strain evidence="2 3">WF-MA3-C</strain>
    </source>
</reference>
<name>A0A7W3YC65_9LACO</name>
<protein>
    <submittedName>
        <fullName evidence="2">Replicative protein</fullName>
    </submittedName>
</protein>
<dbReference type="RefSeq" id="WP_182580794.1">
    <property type="nucleotide sequence ID" value="NZ_JACIUY010000048.1"/>
</dbReference>
<dbReference type="Pfam" id="PF23343">
    <property type="entry name" value="REP_ORF2-G2P"/>
    <property type="match status" value="1"/>
</dbReference>
<evidence type="ECO:0000313" key="2">
    <source>
        <dbReference type="EMBL" id="MBB1085890.1"/>
    </source>
</evidence>
<comment type="caution">
    <text evidence="2">The sequence shown here is derived from an EMBL/GenBank/DDBJ whole genome shotgun (WGS) entry which is preliminary data.</text>
</comment>
<accession>A0A7W3YC65</accession>
<gene>
    <name evidence="2" type="ORF">H5R63_03635</name>
</gene>
<feature type="domain" description="Replication-associated protein ORF2/G2P" evidence="1">
    <location>
        <begin position="94"/>
        <end position="194"/>
    </location>
</feature>
<proteinExistence type="predicted"/>
<organism evidence="2 3">
    <name type="scientific">Limosilactobacillus fastidiosus</name>
    <dbReference type="NCBI Taxonomy" id="2759855"/>
    <lineage>
        <taxon>Bacteria</taxon>
        <taxon>Bacillati</taxon>
        <taxon>Bacillota</taxon>
        <taxon>Bacilli</taxon>
        <taxon>Lactobacillales</taxon>
        <taxon>Lactobacillaceae</taxon>
        <taxon>Limosilactobacillus</taxon>
    </lineage>
</organism>
<dbReference type="AlphaFoldDB" id="A0A7W3YC65"/>
<dbReference type="InterPro" id="IPR056906">
    <property type="entry name" value="ORF2/G2P_dom"/>
</dbReference>
<evidence type="ECO:0000259" key="1">
    <source>
        <dbReference type="Pfam" id="PF23343"/>
    </source>
</evidence>
<evidence type="ECO:0000313" key="3">
    <source>
        <dbReference type="Proteomes" id="UP000518255"/>
    </source>
</evidence>
<dbReference type="Proteomes" id="UP000518255">
    <property type="component" value="Unassembled WGS sequence"/>
</dbReference>